<dbReference type="EMBL" id="BRYA01000118">
    <property type="protein sequence ID" value="GMI40082.1"/>
    <property type="molecule type" value="Genomic_DNA"/>
</dbReference>
<evidence type="ECO:0000256" key="7">
    <source>
        <dbReference type="ARBA" id="ARBA00023204"/>
    </source>
</evidence>
<evidence type="ECO:0000313" key="13">
    <source>
        <dbReference type="EMBL" id="GMI40082.1"/>
    </source>
</evidence>
<keyword evidence="6" id="KW-0269">Exonuclease</keyword>
<feature type="active site" description="Proton donor/acceptor" evidence="9">
    <location>
        <position position="397"/>
    </location>
</feature>
<dbReference type="InterPro" id="IPR010347">
    <property type="entry name" value="Tdp1"/>
</dbReference>
<dbReference type="AlphaFoldDB" id="A0A9W7L9J7"/>
<dbReference type="GO" id="GO:0006281">
    <property type="term" value="P:DNA repair"/>
    <property type="evidence" value="ECO:0007669"/>
    <property type="project" value="UniProtKB-KW"/>
</dbReference>
<evidence type="ECO:0000256" key="12">
    <source>
        <dbReference type="SAM" id="MobiDB-lite"/>
    </source>
</evidence>
<keyword evidence="5" id="KW-0378">Hydrolase</keyword>
<feature type="binding site" evidence="10">
    <location>
        <position position="399"/>
    </location>
    <ligand>
        <name>substrate</name>
    </ligand>
</feature>
<dbReference type="Gene3D" id="3.30.870.10">
    <property type="entry name" value="Endonuclease Chain A"/>
    <property type="match status" value="2"/>
</dbReference>
<evidence type="ECO:0000256" key="4">
    <source>
        <dbReference type="ARBA" id="ARBA00022763"/>
    </source>
</evidence>
<gene>
    <name evidence="13" type="ORF">TrCOL_g941</name>
</gene>
<sequence>MPSTSTSTSTLHLSSSAQAPQSKRLKTSPSFAPSTPPHPYLFHLTTVKSLTPSYNINTLTLSDVFSGSPHYIVLSNYLIQPSFLLSTCPLLSTTPTLVLAHKLLTEGWQGYDKEAPFDPLHRNIDVHYPKLNSIFGCMHSKFALLFYAGGIRVMVTTGNFIYKDFGNMTNGIYVQDFPLKSSAEDGGGYVGGGEAHPFEKTLVDYLEVACSEVEGCDVVRRVKMYDFRRANATLVGSVPGKFKLGAEDGKTKWGQEKMKRELREKVDWDENSKVVLQFSSLGSTKEKIISNLVETFNTTRPPPASTLPSSPSIFENFSVAQLQQKQPAIIWPTVNDVASSLDSYSSGGSIPAPLKSLFDFDDGITNGPRTLTVKSHLAKMLHKWGDPSLPRTSAAPHIKTFLRYKASVSGEPSGELCWVMMSSHNFSQASWGAVQKKGEQLSIEHYELGVLFVEKDFWGGEGEGNKVGNEPFSNTPEHAKLGMGGIVNLTALRRGGENVRIRVPDCCLGSGGGGGGGGRGKDAVVDLTGESDDEDGGGGGKREDKAGVLIAPMPYCIPPKKYGEGDVPWCSEFSQGIPQGVKVVTNL</sequence>
<dbReference type="GO" id="GO:0005634">
    <property type="term" value="C:nucleus"/>
    <property type="evidence" value="ECO:0007669"/>
    <property type="project" value="UniProtKB-SubCell"/>
</dbReference>
<feature type="region of interest" description="Disordered" evidence="12">
    <location>
        <begin position="512"/>
        <end position="545"/>
    </location>
</feature>
<evidence type="ECO:0000256" key="11">
    <source>
        <dbReference type="PIRSR" id="PIRSR610347-3"/>
    </source>
</evidence>
<evidence type="ECO:0008006" key="15">
    <source>
        <dbReference type="Google" id="ProtNLM"/>
    </source>
</evidence>
<dbReference type="PANTHER" id="PTHR12415:SF0">
    <property type="entry name" value="TYROSYL-DNA PHOSPHODIESTERASE 1"/>
    <property type="match status" value="1"/>
</dbReference>
<evidence type="ECO:0000256" key="8">
    <source>
        <dbReference type="ARBA" id="ARBA00023242"/>
    </source>
</evidence>
<name>A0A9W7L9J7_9STRA</name>
<evidence type="ECO:0000256" key="9">
    <source>
        <dbReference type="PIRSR" id="PIRSR610347-1"/>
    </source>
</evidence>
<protein>
    <recommendedName>
        <fullName evidence="15">Tyrosyl-DNA phosphodiesterase 1</fullName>
    </recommendedName>
</protein>
<evidence type="ECO:0000313" key="14">
    <source>
        <dbReference type="Proteomes" id="UP001165065"/>
    </source>
</evidence>
<dbReference type="Proteomes" id="UP001165065">
    <property type="component" value="Unassembled WGS sequence"/>
</dbReference>
<feature type="region of interest" description="Disordered" evidence="12">
    <location>
        <begin position="1"/>
        <end position="32"/>
    </location>
</feature>
<comment type="subcellular location">
    <subcellularLocation>
        <location evidence="1">Nucleus</location>
    </subcellularLocation>
</comment>
<keyword evidence="4" id="KW-0227">DNA damage</keyword>
<feature type="compositionally biased region" description="Polar residues" evidence="12">
    <location>
        <begin position="17"/>
        <end position="32"/>
    </location>
</feature>
<dbReference type="OrthoDB" id="47785at2759"/>
<comment type="similarity">
    <text evidence="2">Belongs to the tyrosyl-DNA phosphodiesterase family.</text>
</comment>
<feature type="active site" description="Nucleophile" evidence="9">
    <location>
        <position position="139"/>
    </location>
</feature>
<dbReference type="GO" id="GO:0017005">
    <property type="term" value="F:3'-tyrosyl-DNA phosphodiesterase activity"/>
    <property type="evidence" value="ECO:0007669"/>
    <property type="project" value="TreeGrafter"/>
</dbReference>
<dbReference type="GO" id="GO:0003690">
    <property type="term" value="F:double-stranded DNA binding"/>
    <property type="evidence" value="ECO:0007669"/>
    <property type="project" value="TreeGrafter"/>
</dbReference>
<feature type="compositionally biased region" description="Low complexity" evidence="12">
    <location>
        <begin position="1"/>
        <end position="16"/>
    </location>
</feature>
<evidence type="ECO:0000256" key="10">
    <source>
        <dbReference type="PIRSR" id="PIRSR610347-2"/>
    </source>
</evidence>
<accession>A0A9W7L9J7</accession>
<dbReference type="CDD" id="cd09123">
    <property type="entry name" value="PLDc_Tdp1_2"/>
    <property type="match status" value="1"/>
</dbReference>
<evidence type="ECO:0000256" key="3">
    <source>
        <dbReference type="ARBA" id="ARBA00022722"/>
    </source>
</evidence>
<evidence type="ECO:0000256" key="2">
    <source>
        <dbReference type="ARBA" id="ARBA00010205"/>
    </source>
</evidence>
<reference evidence="14" key="1">
    <citation type="journal article" date="2023" name="Commun. Biol.">
        <title>Genome analysis of Parmales, the sister group of diatoms, reveals the evolutionary specialization of diatoms from phago-mixotrophs to photoautotrophs.</title>
        <authorList>
            <person name="Ban H."/>
            <person name="Sato S."/>
            <person name="Yoshikawa S."/>
            <person name="Yamada K."/>
            <person name="Nakamura Y."/>
            <person name="Ichinomiya M."/>
            <person name="Sato N."/>
            <person name="Blanc-Mathieu R."/>
            <person name="Endo H."/>
            <person name="Kuwata A."/>
            <person name="Ogata H."/>
        </authorList>
    </citation>
    <scope>NUCLEOTIDE SEQUENCE [LARGE SCALE GENOMIC DNA]</scope>
</reference>
<dbReference type="PANTHER" id="PTHR12415">
    <property type="entry name" value="TYROSYL-DNA PHOSPHODIESTERASE 1"/>
    <property type="match status" value="1"/>
</dbReference>
<organism evidence="13 14">
    <name type="scientific">Triparma columacea</name>
    <dbReference type="NCBI Taxonomy" id="722753"/>
    <lineage>
        <taxon>Eukaryota</taxon>
        <taxon>Sar</taxon>
        <taxon>Stramenopiles</taxon>
        <taxon>Ochrophyta</taxon>
        <taxon>Bolidophyceae</taxon>
        <taxon>Parmales</taxon>
        <taxon>Triparmaceae</taxon>
        <taxon>Triparma</taxon>
    </lineage>
</organism>
<evidence type="ECO:0000256" key="1">
    <source>
        <dbReference type="ARBA" id="ARBA00004123"/>
    </source>
</evidence>
<dbReference type="CDD" id="cd09122">
    <property type="entry name" value="PLDc_Tdp1_1"/>
    <property type="match status" value="1"/>
</dbReference>
<evidence type="ECO:0000256" key="5">
    <source>
        <dbReference type="ARBA" id="ARBA00022801"/>
    </source>
</evidence>
<dbReference type="GO" id="GO:0003697">
    <property type="term" value="F:single-stranded DNA binding"/>
    <property type="evidence" value="ECO:0007669"/>
    <property type="project" value="TreeGrafter"/>
</dbReference>
<dbReference type="SUPFAM" id="SSF56024">
    <property type="entry name" value="Phospholipase D/nuclease"/>
    <property type="match status" value="2"/>
</dbReference>
<comment type="caution">
    <text evidence="13">The sequence shown here is derived from an EMBL/GenBank/DDBJ whole genome shotgun (WGS) entry which is preliminary data.</text>
</comment>
<evidence type="ECO:0000256" key="6">
    <source>
        <dbReference type="ARBA" id="ARBA00022839"/>
    </source>
</evidence>
<proteinExistence type="inferred from homology"/>
<feature type="binding site" evidence="10">
    <location>
        <position position="141"/>
    </location>
    <ligand>
        <name>substrate</name>
    </ligand>
</feature>
<dbReference type="Pfam" id="PF06087">
    <property type="entry name" value="Tyr-DNA_phospho"/>
    <property type="match status" value="1"/>
</dbReference>
<feature type="site" description="Interaction with DNA" evidence="11">
    <location>
        <position position="427"/>
    </location>
</feature>
<keyword evidence="7" id="KW-0234">DNA repair</keyword>
<keyword evidence="8" id="KW-0539">Nucleus</keyword>
<keyword evidence="3" id="KW-0540">Nuclease</keyword>
<dbReference type="GO" id="GO:0004527">
    <property type="term" value="F:exonuclease activity"/>
    <property type="evidence" value="ECO:0007669"/>
    <property type="project" value="UniProtKB-KW"/>
</dbReference>
<keyword evidence="14" id="KW-1185">Reference proteome</keyword>